<sequence length="453" mass="50393">MNDTSARRGRLWVIGAIVALVALAGAVVGHAVLRDGGVEEAGAPVRVPPKALGVVGAPYSAPWPVWGFTHTDRSADVGPASEVAARSIAARPLVQNQHIMGWGADNPEPAPGRYDWAALDRRMEYIRRTGGVPVITLCCAPDWMKGGRPGDTDWSRLEFAPRPRHYADFARLSAAVARRYPYVRHFAVWNELKGFYDPQRVRWDHEGYTRMYNLVYDAVKAVNPANEVGGPYVPMYSHVGGQGSALRGPWGSVDQIALDAVEYWLANSRGADFVSVDGPTASDDRDVYPDAVTALDKFVAINRWLRSKTSLPIWWNEYYIEPDTDPWSERRRAAMHVASLIDQARTGVSTVLYWNRIPKDGDRTCEGCLWVTTSVPDGGAPGRMLGVLQEFARWFPAGTRMIDVRPSSAKVRVLAQPRMTVAVNVSDDLLETYVGDRRVRLDPYEVRWMDRTS</sequence>
<accession>A0A3D9STH4</accession>
<dbReference type="InterPro" id="IPR017853">
    <property type="entry name" value="GH"/>
</dbReference>
<evidence type="ECO:0000256" key="1">
    <source>
        <dbReference type="SAM" id="Phobius"/>
    </source>
</evidence>
<organism evidence="2 3">
    <name type="scientific">Thermomonospora umbrina</name>
    <dbReference type="NCBI Taxonomy" id="111806"/>
    <lineage>
        <taxon>Bacteria</taxon>
        <taxon>Bacillati</taxon>
        <taxon>Actinomycetota</taxon>
        <taxon>Actinomycetes</taxon>
        <taxon>Streptosporangiales</taxon>
        <taxon>Thermomonosporaceae</taxon>
        <taxon>Thermomonospora</taxon>
    </lineage>
</organism>
<comment type="caution">
    <text evidence="2">The sequence shown here is derived from an EMBL/GenBank/DDBJ whole genome shotgun (WGS) entry which is preliminary data.</text>
</comment>
<keyword evidence="2" id="KW-0378">Hydrolase</keyword>
<feature type="transmembrane region" description="Helical" evidence="1">
    <location>
        <begin position="12"/>
        <end position="33"/>
    </location>
</feature>
<dbReference type="Gene3D" id="3.20.20.80">
    <property type="entry name" value="Glycosidases"/>
    <property type="match status" value="1"/>
</dbReference>
<dbReference type="InterPro" id="IPR051923">
    <property type="entry name" value="Glycosyl_Hydrolase_39"/>
</dbReference>
<dbReference type="SUPFAM" id="SSF51445">
    <property type="entry name" value="(Trans)glycosidases"/>
    <property type="match status" value="1"/>
</dbReference>
<name>A0A3D9STH4_9ACTN</name>
<gene>
    <name evidence="2" type="ORF">DFJ69_4415</name>
</gene>
<keyword evidence="1" id="KW-0472">Membrane</keyword>
<reference evidence="2 3" key="1">
    <citation type="submission" date="2018-08" db="EMBL/GenBank/DDBJ databases">
        <title>Sequencing the genomes of 1000 actinobacteria strains.</title>
        <authorList>
            <person name="Klenk H.-P."/>
        </authorList>
    </citation>
    <scope>NUCLEOTIDE SEQUENCE [LARGE SCALE GENOMIC DNA]</scope>
    <source>
        <strain evidence="2 3">DSM 43927</strain>
    </source>
</reference>
<keyword evidence="1" id="KW-1133">Transmembrane helix</keyword>
<protein>
    <submittedName>
        <fullName evidence="2">Glycosyl hydrolase family 39</fullName>
    </submittedName>
</protein>
<dbReference type="AlphaFoldDB" id="A0A3D9STH4"/>
<keyword evidence="3" id="KW-1185">Reference proteome</keyword>
<evidence type="ECO:0000313" key="2">
    <source>
        <dbReference type="EMBL" id="REE98917.1"/>
    </source>
</evidence>
<dbReference type="EMBL" id="QTTT01000001">
    <property type="protein sequence ID" value="REE98917.1"/>
    <property type="molecule type" value="Genomic_DNA"/>
</dbReference>
<evidence type="ECO:0000313" key="3">
    <source>
        <dbReference type="Proteomes" id="UP000256661"/>
    </source>
</evidence>
<dbReference type="RefSeq" id="WP_116024307.1">
    <property type="nucleotide sequence ID" value="NZ_QTTT01000001.1"/>
</dbReference>
<dbReference type="GO" id="GO:0004553">
    <property type="term" value="F:hydrolase activity, hydrolyzing O-glycosyl compounds"/>
    <property type="evidence" value="ECO:0007669"/>
    <property type="project" value="TreeGrafter"/>
</dbReference>
<dbReference type="PANTHER" id="PTHR12631:SF10">
    <property type="entry name" value="BETA-XYLOSIDASE-LIKE PROTEIN-RELATED"/>
    <property type="match status" value="1"/>
</dbReference>
<proteinExistence type="predicted"/>
<dbReference type="OrthoDB" id="3500494at2"/>
<keyword evidence="1" id="KW-0812">Transmembrane</keyword>
<dbReference type="Proteomes" id="UP000256661">
    <property type="component" value="Unassembled WGS sequence"/>
</dbReference>
<dbReference type="PANTHER" id="PTHR12631">
    <property type="entry name" value="ALPHA-L-IDURONIDASE"/>
    <property type="match status" value="1"/>
</dbReference>